<sequence>MAISLPEKIAIYHRNLVRYEQEGDTEKIEVQRRLIARLENELASRKGADDP</sequence>
<name>A0A1G5QEA3_9RHOB</name>
<evidence type="ECO:0000313" key="1">
    <source>
        <dbReference type="EMBL" id="SCZ60017.1"/>
    </source>
</evidence>
<dbReference type="STRING" id="1156985.SAMN04488118_10420"/>
<dbReference type="RefSeq" id="WP_157843963.1">
    <property type="nucleotide sequence ID" value="NZ_FMWG01000004.1"/>
</dbReference>
<reference evidence="1 2" key="1">
    <citation type="submission" date="2016-10" db="EMBL/GenBank/DDBJ databases">
        <authorList>
            <person name="de Groot N.N."/>
        </authorList>
    </citation>
    <scope>NUCLEOTIDE SEQUENCE [LARGE SCALE GENOMIC DNA]</scope>
    <source>
        <strain evidence="1 2">U95</strain>
    </source>
</reference>
<organism evidence="1 2">
    <name type="scientific">Epibacterium ulvae</name>
    <dbReference type="NCBI Taxonomy" id="1156985"/>
    <lineage>
        <taxon>Bacteria</taxon>
        <taxon>Pseudomonadati</taxon>
        <taxon>Pseudomonadota</taxon>
        <taxon>Alphaproteobacteria</taxon>
        <taxon>Rhodobacterales</taxon>
        <taxon>Roseobacteraceae</taxon>
        <taxon>Epibacterium</taxon>
    </lineage>
</organism>
<protein>
    <submittedName>
        <fullName evidence="1">Uncharacterized protein</fullName>
    </submittedName>
</protein>
<dbReference type="Proteomes" id="UP000198767">
    <property type="component" value="Unassembled WGS sequence"/>
</dbReference>
<proteinExistence type="predicted"/>
<dbReference type="EMBL" id="FMWG01000004">
    <property type="protein sequence ID" value="SCZ60017.1"/>
    <property type="molecule type" value="Genomic_DNA"/>
</dbReference>
<keyword evidence="2" id="KW-1185">Reference proteome</keyword>
<evidence type="ECO:0000313" key="2">
    <source>
        <dbReference type="Proteomes" id="UP000198767"/>
    </source>
</evidence>
<dbReference type="AlphaFoldDB" id="A0A1G5QEA3"/>
<accession>A0A1G5QEA3</accession>
<gene>
    <name evidence="1" type="ORF">SAMN04488118_10420</name>
</gene>